<reference evidence="1" key="1">
    <citation type="submission" date="2015-12" db="EMBL/GenBank/DDBJ databases">
        <title>Update maize B73 reference genome by single molecule sequencing technologies.</title>
        <authorList>
            <consortium name="Maize Genome Sequencing Project"/>
            <person name="Ware D."/>
        </authorList>
    </citation>
    <scope>NUCLEOTIDE SEQUENCE</scope>
    <source>
        <tissue evidence="1">Seedling</tissue>
    </source>
</reference>
<proteinExistence type="predicted"/>
<accession>A0A1D6QGM3</accession>
<dbReference type="AlphaFoldDB" id="A0A1D6QGM3"/>
<dbReference type="EMBL" id="CM000780">
    <property type="protein sequence ID" value="AQK57045.1"/>
    <property type="molecule type" value="Genomic_DNA"/>
</dbReference>
<sequence>MHVWQGNRASWHSYLAAVVRQGGHQVEERRVVLVERADVVRVDEAAGGPGEVDAGDAVAAGAPEQARQLEPAPGAVAGAVHEHEMLLLVVASLVNLAAAAGGLHILLLQYVTALFVLLYGVARCTKIASMRVYIYIQPHVSCLRLR</sequence>
<gene>
    <name evidence="1" type="ORF">ZEAMMB73_Zm00001d052362</name>
</gene>
<organism evidence="1">
    <name type="scientific">Zea mays</name>
    <name type="common">Maize</name>
    <dbReference type="NCBI Taxonomy" id="4577"/>
    <lineage>
        <taxon>Eukaryota</taxon>
        <taxon>Viridiplantae</taxon>
        <taxon>Streptophyta</taxon>
        <taxon>Embryophyta</taxon>
        <taxon>Tracheophyta</taxon>
        <taxon>Spermatophyta</taxon>
        <taxon>Magnoliopsida</taxon>
        <taxon>Liliopsida</taxon>
        <taxon>Poales</taxon>
        <taxon>Poaceae</taxon>
        <taxon>PACMAD clade</taxon>
        <taxon>Panicoideae</taxon>
        <taxon>Andropogonodae</taxon>
        <taxon>Andropogoneae</taxon>
        <taxon>Tripsacinae</taxon>
        <taxon>Zea</taxon>
    </lineage>
</organism>
<protein>
    <submittedName>
        <fullName evidence="1">Uncharacterized protein</fullName>
    </submittedName>
</protein>
<name>A0A1D6QGM3_MAIZE</name>
<evidence type="ECO:0000313" key="1">
    <source>
        <dbReference type="EMBL" id="AQK57045.1"/>
    </source>
</evidence>
<feature type="non-terminal residue" evidence="1">
    <location>
        <position position="146"/>
    </location>
</feature>